<evidence type="ECO:0000313" key="2">
    <source>
        <dbReference type="EMBL" id="GFS23269.1"/>
    </source>
</evidence>
<feature type="compositionally biased region" description="Low complexity" evidence="1">
    <location>
        <begin position="56"/>
        <end position="66"/>
    </location>
</feature>
<accession>A0AAV4JKM5</accession>
<name>A0AAV4JKM5_9GAST</name>
<reference evidence="2 3" key="1">
    <citation type="journal article" date="2021" name="Elife">
        <title>Chloroplast acquisition without the gene transfer in kleptoplastic sea slugs, Plakobranchus ocellatus.</title>
        <authorList>
            <person name="Maeda T."/>
            <person name="Takahashi S."/>
            <person name="Yoshida T."/>
            <person name="Shimamura S."/>
            <person name="Takaki Y."/>
            <person name="Nagai Y."/>
            <person name="Toyoda A."/>
            <person name="Suzuki Y."/>
            <person name="Arimoto A."/>
            <person name="Ishii H."/>
            <person name="Satoh N."/>
            <person name="Nishiyama T."/>
            <person name="Hasebe M."/>
            <person name="Maruyama T."/>
            <person name="Minagawa J."/>
            <person name="Obokata J."/>
            <person name="Shigenobu S."/>
        </authorList>
    </citation>
    <scope>NUCLEOTIDE SEQUENCE [LARGE SCALE GENOMIC DNA]</scope>
</reference>
<comment type="caution">
    <text evidence="2">The sequence shown here is derived from an EMBL/GenBank/DDBJ whole genome shotgun (WGS) entry which is preliminary data.</text>
</comment>
<organism evidence="2 3">
    <name type="scientific">Elysia marginata</name>
    <dbReference type="NCBI Taxonomy" id="1093978"/>
    <lineage>
        <taxon>Eukaryota</taxon>
        <taxon>Metazoa</taxon>
        <taxon>Spiralia</taxon>
        <taxon>Lophotrochozoa</taxon>
        <taxon>Mollusca</taxon>
        <taxon>Gastropoda</taxon>
        <taxon>Heterobranchia</taxon>
        <taxon>Euthyneura</taxon>
        <taxon>Panpulmonata</taxon>
        <taxon>Sacoglossa</taxon>
        <taxon>Placobranchoidea</taxon>
        <taxon>Plakobranchidae</taxon>
        <taxon>Elysia</taxon>
    </lineage>
</organism>
<evidence type="ECO:0000256" key="1">
    <source>
        <dbReference type="SAM" id="MobiDB-lite"/>
    </source>
</evidence>
<sequence length="127" mass="14414">MRLGLSQEDEAYRGGNPMYPSEDRRNDGPLANHLLQYPRCLWVQLRHTLMSWGRKVSNVSNVDDNNGNYIDDEYDSNDIGDNDYVDDDDESDGDDDDDDDDDDNDDDDDDDDDGGDNDCGCGNDNYE</sequence>
<dbReference type="AlphaFoldDB" id="A0AAV4JKM5"/>
<dbReference type="Proteomes" id="UP000762676">
    <property type="component" value="Unassembled WGS sequence"/>
</dbReference>
<feature type="region of interest" description="Disordered" evidence="1">
    <location>
        <begin position="1"/>
        <end position="31"/>
    </location>
</feature>
<feature type="compositionally biased region" description="Low complexity" evidence="1">
    <location>
        <begin position="118"/>
        <end position="127"/>
    </location>
</feature>
<evidence type="ECO:0000313" key="3">
    <source>
        <dbReference type="Proteomes" id="UP000762676"/>
    </source>
</evidence>
<proteinExistence type="predicted"/>
<gene>
    <name evidence="2" type="ORF">ElyMa_003385400</name>
</gene>
<feature type="compositionally biased region" description="Acidic residues" evidence="1">
    <location>
        <begin position="70"/>
        <end position="116"/>
    </location>
</feature>
<keyword evidence="3" id="KW-1185">Reference proteome</keyword>
<protein>
    <submittedName>
        <fullName evidence="2">Uncharacterized protein</fullName>
    </submittedName>
</protein>
<dbReference type="EMBL" id="BMAT01006968">
    <property type="protein sequence ID" value="GFS23269.1"/>
    <property type="molecule type" value="Genomic_DNA"/>
</dbReference>
<feature type="region of interest" description="Disordered" evidence="1">
    <location>
        <begin position="54"/>
        <end position="127"/>
    </location>
</feature>